<comment type="caution">
    <text evidence="2">The sequence shown here is derived from an EMBL/GenBank/DDBJ whole genome shotgun (WGS) entry which is preliminary data.</text>
</comment>
<dbReference type="PIRSF" id="PIRSF021700">
    <property type="entry name" value="3_dmu_93_MTrfase"/>
    <property type="match status" value="1"/>
</dbReference>
<accession>A0A5M8RXG3</accession>
<dbReference type="RefSeq" id="WP_148956042.1">
    <property type="nucleotide sequence ID" value="NZ_QSND01000001.1"/>
</dbReference>
<dbReference type="InterPro" id="IPR029068">
    <property type="entry name" value="Glyas_Bleomycin-R_OHBP_Dase"/>
</dbReference>
<sequence length="152" mass="17869">MTKITPFLMFQGHAEKAMNTYISLIEDSERRVWFAMGQMNKGSVKHGVFSLNRQEFMCIDSPVEHDFTFTPSFSMFLTCDTEAEINRFYQELARGREVLMPLGDYGFSQKFGWIVDQFGVSWQIDLSSSRSKTLEKAFFFFAEKWGPYFHRF</sequence>
<evidence type="ECO:0000313" key="2">
    <source>
        <dbReference type="EMBL" id="KAA6453335.1"/>
    </source>
</evidence>
<dbReference type="Proteomes" id="UP000324326">
    <property type="component" value="Unassembled WGS sequence"/>
</dbReference>
<dbReference type="EMBL" id="QSND01000001">
    <property type="protein sequence ID" value="KAA6453335.1"/>
    <property type="molecule type" value="Genomic_DNA"/>
</dbReference>
<dbReference type="SUPFAM" id="SSF54593">
    <property type="entry name" value="Glyoxalase/Bleomycin resistance protein/Dihydroxybiphenyl dioxygenase"/>
    <property type="match status" value="1"/>
</dbReference>
<organism evidence="2 3">
    <name type="scientific">Bacillus swezeyi</name>
    <dbReference type="NCBI Taxonomy" id="1925020"/>
    <lineage>
        <taxon>Bacteria</taxon>
        <taxon>Bacillati</taxon>
        <taxon>Bacillota</taxon>
        <taxon>Bacilli</taxon>
        <taxon>Bacillales</taxon>
        <taxon>Bacillaceae</taxon>
        <taxon>Bacillus</taxon>
    </lineage>
</organism>
<dbReference type="InterPro" id="IPR028973">
    <property type="entry name" value="PhnB-like"/>
</dbReference>
<dbReference type="InterPro" id="IPR009725">
    <property type="entry name" value="3_dmu_93_MTrfase"/>
</dbReference>
<proteinExistence type="predicted"/>
<feature type="domain" description="PhnB-like" evidence="1">
    <location>
        <begin position="3"/>
        <end position="124"/>
    </location>
</feature>
<dbReference type="PANTHER" id="PTHR33990:SF4">
    <property type="entry name" value="PHNB-LIKE DOMAIN-CONTAINING PROTEIN"/>
    <property type="match status" value="1"/>
</dbReference>
<dbReference type="Pfam" id="PF06983">
    <property type="entry name" value="3-dmu-9_3-mt"/>
    <property type="match status" value="1"/>
</dbReference>
<gene>
    <name evidence="2" type="ORF">DX927_03815</name>
</gene>
<name>A0A5M8RXG3_9BACI</name>
<dbReference type="CDD" id="cd06588">
    <property type="entry name" value="PhnB_like"/>
    <property type="match status" value="1"/>
</dbReference>
<protein>
    <submittedName>
        <fullName evidence="2">VOC family protein</fullName>
    </submittedName>
</protein>
<dbReference type="AlphaFoldDB" id="A0A5M8RXG3"/>
<dbReference type="Gene3D" id="3.30.720.110">
    <property type="match status" value="1"/>
</dbReference>
<evidence type="ECO:0000259" key="1">
    <source>
        <dbReference type="Pfam" id="PF06983"/>
    </source>
</evidence>
<evidence type="ECO:0000313" key="3">
    <source>
        <dbReference type="Proteomes" id="UP000324326"/>
    </source>
</evidence>
<dbReference type="Gene3D" id="3.30.720.100">
    <property type="match status" value="1"/>
</dbReference>
<reference evidence="2 3" key="1">
    <citation type="submission" date="2018-08" db="EMBL/GenBank/DDBJ databases">
        <title>Bacillus phenotypic plasticity.</title>
        <authorList>
            <person name="Hurtado E."/>
        </authorList>
    </citation>
    <scope>NUCLEOTIDE SEQUENCE [LARGE SCALE GENOMIC DNA]</scope>
    <source>
        <strain evidence="2 3">427</strain>
    </source>
</reference>
<dbReference type="STRING" id="1925020.BTA30_05775"/>
<dbReference type="PANTHER" id="PTHR33990">
    <property type="entry name" value="PROTEIN YJDN-RELATED"/>
    <property type="match status" value="1"/>
</dbReference>